<dbReference type="Proteomes" id="UP000438429">
    <property type="component" value="Unassembled WGS sequence"/>
</dbReference>
<evidence type="ECO:0000256" key="5">
    <source>
        <dbReference type="ARBA" id="ARBA00022723"/>
    </source>
</evidence>
<keyword evidence="6" id="KW-0677">Repeat</keyword>
<dbReference type="PROSITE" id="PS00028">
    <property type="entry name" value="ZINC_FINGER_C2H2_1"/>
    <property type="match status" value="1"/>
</dbReference>
<dbReference type="PANTHER" id="PTHR23067:SF12">
    <property type="entry name" value="ZINC FINGER PROTEIN 385D"/>
    <property type="match status" value="1"/>
</dbReference>
<dbReference type="SMART" id="SM00355">
    <property type="entry name" value="ZnF_C2H2"/>
    <property type="match status" value="2"/>
</dbReference>
<feature type="transmembrane region" description="Helical" evidence="13">
    <location>
        <begin position="12"/>
        <end position="31"/>
    </location>
</feature>
<dbReference type="InterPro" id="IPR036236">
    <property type="entry name" value="Znf_C2H2_sf"/>
</dbReference>
<organism evidence="15 16">
    <name type="scientific">Scophthalmus maximus</name>
    <name type="common">Turbot</name>
    <name type="synonym">Psetta maxima</name>
    <dbReference type="NCBI Taxonomy" id="52904"/>
    <lineage>
        <taxon>Eukaryota</taxon>
        <taxon>Metazoa</taxon>
        <taxon>Chordata</taxon>
        <taxon>Craniata</taxon>
        <taxon>Vertebrata</taxon>
        <taxon>Euteleostomi</taxon>
        <taxon>Actinopterygii</taxon>
        <taxon>Neopterygii</taxon>
        <taxon>Teleostei</taxon>
        <taxon>Neoteleostei</taxon>
        <taxon>Acanthomorphata</taxon>
        <taxon>Carangaria</taxon>
        <taxon>Pleuronectiformes</taxon>
        <taxon>Pleuronectoidei</taxon>
        <taxon>Scophthalmidae</taxon>
        <taxon>Scophthalmus</taxon>
    </lineage>
</organism>
<evidence type="ECO:0000256" key="13">
    <source>
        <dbReference type="SAM" id="Phobius"/>
    </source>
</evidence>
<evidence type="ECO:0000256" key="11">
    <source>
        <dbReference type="ARBA" id="ARBA00023242"/>
    </source>
</evidence>
<evidence type="ECO:0000256" key="10">
    <source>
        <dbReference type="ARBA" id="ARBA00023136"/>
    </source>
</evidence>
<evidence type="ECO:0000256" key="4">
    <source>
        <dbReference type="ARBA" id="ARBA00022692"/>
    </source>
</evidence>
<feature type="compositionally biased region" description="Low complexity" evidence="12">
    <location>
        <begin position="459"/>
        <end position="475"/>
    </location>
</feature>
<dbReference type="Pfam" id="PF12874">
    <property type="entry name" value="zf-met"/>
    <property type="match status" value="1"/>
</dbReference>
<dbReference type="SUPFAM" id="SSF57667">
    <property type="entry name" value="beta-beta-alpha zinc fingers"/>
    <property type="match status" value="2"/>
</dbReference>
<dbReference type="Pfam" id="PF00335">
    <property type="entry name" value="Tetraspanin"/>
    <property type="match status" value="1"/>
</dbReference>
<gene>
    <name evidence="15" type="ORF">F2P81_016481</name>
</gene>
<comment type="caution">
    <text evidence="15">The sequence shown here is derived from an EMBL/GenBank/DDBJ whole genome shotgun (WGS) entry which is preliminary data.</text>
</comment>
<evidence type="ECO:0000256" key="8">
    <source>
        <dbReference type="ARBA" id="ARBA00022833"/>
    </source>
</evidence>
<keyword evidence="4 13" id="KW-0812">Transmembrane</keyword>
<dbReference type="GO" id="GO:0016020">
    <property type="term" value="C:membrane"/>
    <property type="evidence" value="ECO:0007669"/>
    <property type="project" value="UniProtKB-SubCell"/>
</dbReference>
<feature type="domain" description="C2H2-type" evidence="14">
    <location>
        <begin position="431"/>
        <end position="453"/>
    </location>
</feature>
<keyword evidence="5" id="KW-0479">Metal-binding</keyword>
<dbReference type="EMBL" id="VEVO01000014">
    <property type="protein sequence ID" value="KAF0031926.1"/>
    <property type="molecule type" value="Genomic_DNA"/>
</dbReference>
<dbReference type="Gene3D" id="3.30.160.60">
    <property type="entry name" value="Classic Zinc Finger"/>
    <property type="match status" value="3"/>
</dbReference>
<evidence type="ECO:0000256" key="6">
    <source>
        <dbReference type="ARBA" id="ARBA00022737"/>
    </source>
</evidence>
<evidence type="ECO:0000256" key="3">
    <source>
        <dbReference type="ARBA" id="ARBA00006840"/>
    </source>
</evidence>
<keyword evidence="10 13" id="KW-0472">Membrane</keyword>
<evidence type="ECO:0000256" key="2">
    <source>
        <dbReference type="ARBA" id="ARBA00004141"/>
    </source>
</evidence>
<feature type="transmembrane region" description="Helical" evidence="13">
    <location>
        <begin position="198"/>
        <end position="222"/>
    </location>
</feature>
<feature type="region of interest" description="Disordered" evidence="12">
    <location>
        <begin position="444"/>
        <end position="482"/>
    </location>
</feature>
<sequence>MVVNKIIKYLLFTYNFLFFLGGLIILGLSIHTRSNKADYQITDEVLPAINLLVFVGAMTMILGFLGCCGAIREDRCLLVLFVMGLLSVFLMMLAVGVLGAISRTATAQEVVKEHLKELLPLSKQPKDVQESFQQLERNGSCCGLFDGPLDWGNSTVVPNSCNCADISTNCTVFDGRVIYSTPCMRYLMTWLDRVSESLMGTAFAFAILMILAMIFSSSQALAHYKGTKHAKKLKALDAPKTKFKGSVVTKETTNQEITKGINISQVSNGTDRKDGLHGAAPLPLSPVLRLAQPLATLAMPVSTPVASPIVPNSTAATAPESTSAAGGDEKQSKLNSPSEPDLEPEAEPEADADTETEEEKAVRLLYCSLCKVAVNSASQLEAHNSGTKHKTMLDARSGVGSIKSFPRPGVKSKLAAPVKSATGLQNKTFYCETCDVHVNSETQLKQHISSRRHKDRAAGKPAKPKYSPYSKPQKGQTKQPCMGKTCMSISSDVIKLKSKPAAHYVPEIQKGLFSCRKLASSEEFLNLNKLFLHLKCKLELIRRLKPVFHSSVD</sequence>
<evidence type="ECO:0000256" key="1">
    <source>
        <dbReference type="ARBA" id="ARBA00004123"/>
    </source>
</evidence>
<dbReference type="InterPro" id="IPR051845">
    <property type="entry name" value="Znf385"/>
</dbReference>
<evidence type="ECO:0000256" key="7">
    <source>
        <dbReference type="ARBA" id="ARBA00022771"/>
    </source>
</evidence>
<keyword evidence="8" id="KW-0862">Zinc</keyword>
<comment type="subcellular location">
    <subcellularLocation>
        <location evidence="2">Membrane</location>
        <topology evidence="2">Multi-pass membrane protein</topology>
    </subcellularLocation>
    <subcellularLocation>
        <location evidence="1">Nucleus</location>
    </subcellularLocation>
</comment>
<feature type="compositionally biased region" description="Acidic residues" evidence="12">
    <location>
        <begin position="340"/>
        <end position="358"/>
    </location>
</feature>
<keyword evidence="9 13" id="KW-1133">Transmembrane helix</keyword>
<evidence type="ECO:0000259" key="14">
    <source>
        <dbReference type="PROSITE" id="PS00028"/>
    </source>
</evidence>
<proteinExistence type="inferred from homology"/>
<feature type="region of interest" description="Disordered" evidence="12">
    <location>
        <begin position="310"/>
        <end position="358"/>
    </location>
</feature>
<comment type="similarity">
    <text evidence="3">Belongs to the tetraspanin (TM4SF) family.</text>
</comment>
<dbReference type="GO" id="GO:0003676">
    <property type="term" value="F:nucleic acid binding"/>
    <property type="evidence" value="ECO:0007669"/>
    <property type="project" value="InterPro"/>
</dbReference>
<dbReference type="InterPro" id="IPR018499">
    <property type="entry name" value="Tetraspanin/Peripherin"/>
</dbReference>
<dbReference type="PROSITE" id="PS00421">
    <property type="entry name" value="TM4_1"/>
    <property type="match status" value="1"/>
</dbReference>
<dbReference type="InterPro" id="IPR013087">
    <property type="entry name" value="Znf_C2H2_type"/>
</dbReference>
<protein>
    <recommendedName>
        <fullName evidence="14">C2H2-type domain-containing protein</fullName>
    </recommendedName>
</protein>
<dbReference type="InterPro" id="IPR008952">
    <property type="entry name" value="Tetraspanin_EC2_sf"/>
</dbReference>
<dbReference type="Gene3D" id="1.10.1450.10">
    <property type="entry name" value="Tetraspanin"/>
    <property type="match status" value="1"/>
</dbReference>
<dbReference type="GO" id="GO:0005634">
    <property type="term" value="C:nucleus"/>
    <property type="evidence" value="ECO:0007669"/>
    <property type="project" value="UniProtKB-SubCell"/>
</dbReference>
<dbReference type="InterPro" id="IPR022755">
    <property type="entry name" value="Znf_C2H2_jaz"/>
</dbReference>
<reference evidence="15 16" key="1">
    <citation type="submission" date="2019-06" db="EMBL/GenBank/DDBJ databases">
        <title>Draft genomes of female and male turbot (Scophthalmus maximus).</title>
        <authorList>
            <person name="Xu H."/>
            <person name="Xu X.-W."/>
            <person name="Shao C."/>
            <person name="Chen S."/>
        </authorList>
    </citation>
    <scope>NUCLEOTIDE SEQUENCE [LARGE SCALE GENOMIC DNA]</scope>
    <source>
        <strain evidence="15">Ysfricsl-2016a</strain>
        <tissue evidence="15">Blood</tissue>
    </source>
</reference>
<dbReference type="GO" id="GO:0008270">
    <property type="term" value="F:zinc ion binding"/>
    <property type="evidence" value="ECO:0007669"/>
    <property type="project" value="UniProtKB-KW"/>
</dbReference>
<feature type="compositionally biased region" description="Low complexity" evidence="12">
    <location>
        <begin position="313"/>
        <end position="325"/>
    </location>
</feature>
<dbReference type="AlphaFoldDB" id="A0A6A4S9Q7"/>
<keyword evidence="7" id="KW-0863">Zinc-finger</keyword>
<dbReference type="InterPro" id="IPR018503">
    <property type="entry name" value="Tetraspanin_CS"/>
</dbReference>
<feature type="transmembrane region" description="Helical" evidence="13">
    <location>
        <begin position="51"/>
        <end position="71"/>
    </location>
</feature>
<evidence type="ECO:0000313" key="16">
    <source>
        <dbReference type="Proteomes" id="UP000438429"/>
    </source>
</evidence>
<name>A0A6A4S9Q7_SCOMX</name>
<accession>A0A6A4S9Q7</accession>
<keyword evidence="11" id="KW-0539">Nucleus</keyword>
<feature type="transmembrane region" description="Helical" evidence="13">
    <location>
        <begin position="78"/>
        <end position="101"/>
    </location>
</feature>
<dbReference type="PRINTS" id="PR00259">
    <property type="entry name" value="TMFOUR"/>
</dbReference>
<evidence type="ECO:0000256" key="12">
    <source>
        <dbReference type="SAM" id="MobiDB-lite"/>
    </source>
</evidence>
<dbReference type="SUPFAM" id="SSF48652">
    <property type="entry name" value="Tetraspanin"/>
    <property type="match status" value="1"/>
</dbReference>
<evidence type="ECO:0000313" key="15">
    <source>
        <dbReference type="EMBL" id="KAF0031926.1"/>
    </source>
</evidence>
<dbReference type="FunFam" id="3.30.160.60:FF:000293">
    <property type="entry name" value="zinc finger protein 385B isoform X3"/>
    <property type="match status" value="1"/>
</dbReference>
<dbReference type="Pfam" id="PF12171">
    <property type="entry name" value="zf-C2H2_jaz"/>
    <property type="match status" value="1"/>
</dbReference>
<dbReference type="InterPro" id="IPR003604">
    <property type="entry name" value="Matrin/U1-like-C_Znf_C2H2"/>
</dbReference>
<dbReference type="SMART" id="SM00451">
    <property type="entry name" value="ZnF_U1"/>
    <property type="match status" value="3"/>
</dbReference>
<dbReference type="PANTHER" id="PTHR23067">
    <property type="entry name" value="DOUBLE-STRANDED RNA-BINDING ZINC FINGER PROTEIN"/>
    <property type="match status" value="1"/>
</dbReference>
<evidence type="ECO:0000256" key="9">
    <source>
        <dbReference type="ARBA" id="ARBA00022989"/>
    </source>
</evidence>